<evidence type="ECO:0000256" key="1">
    <source>
        <dbReference type="SAM" id="MobiDB-lite"/>
    </source>
</evidence>
<sequence length="682" mass="73418">MATQTTVAVLLVCLAAAWARDRLNSKRLRWEGHDAEARGEGPLAPRAVLVPVVSRADRKIIFINNKAYDMPEEEQDLLWYLFLHEGFVPETAHFVPEPQMDSLAAALHSPGGTAVETDGRLQVMDSAHNGLDGEGAAHESVKTSRLVSGPEEEPRDEAEAQPDAPADDLADDRLADAGTEPVSAPPADPPGAPLASPSNRTANASEPAKTKDRAEIEVAGDDKTAEVAPARRVSVLAFLWAQLTNIGGMLGRSVVDTLSDTLWAGWLNMLQMVKSRGIGRTLPEALWNSWLSVLQYVNSRELGDPLPEALWKSWLTLLQFVKSRGRRAALDLPPEAKRTGGPACLRGSCFHDGTLFLTEQVLPPPLQQVLSSAPPAGPSSAPPIHTNVLTFLATPQEFLLLPRGRAPCLRNRCFLPPSNLHKPTTSIATRLTVRDGQPFGRGGNRGLPAGHGSLGALVAGEGQAWDDAHGEREASPRVKCYVFSAKFPRPVLEYSWPTAARTPVFTVYLIASFVTVNREPSSVVLLATLAPPISAQPGGQKDNRAADSADPYSCNSSHVSEEAIRGYCPKYARSPIPSLHRNGREPVNQLRLAGVTSQLAKAAAGDARSSPRFISRGSSLLSVLHSLGSSLLAGSSLLGSSLLSDFSRFLTLAFLILIPQRFNVRRLACLDFAKTLLLRPRP</sequence>
<protein>
    <submittedName>
        <fullName evidence="3">Uncharacterized protein</fullName>
    </submittedName>
</protein>
<gene>
    <name evidence="3" type="ORF">C7M84_021847</name>
</gene>
<dbReference type="EMBL" id="QCYY01004672">
    <property type="protein sequence ID" value="ROT60629.1"/>
    <property type="molecule type" value="Genomic_DNA"/>
</dbReference>
<evidence type="ECO:0000313" key="3">
    <source>
        <dbReference type="EMBL" id="ROT60629.1"/>
    </source>
</evidence>
<proteinExistence type="predicted"/>
<reference evidence="3 4" key="1">
    <citation type="submission" date="2018-04" db="EMBL/GenBank/DDBJ databases">
        <authorList>
            <person name="Zhang X."/>
            <person name="Yuan J."/>
            <person name="Li F."/>
            <person name="Xiang J."/>
        </authorList>
    </citation>
    <scope>NUCLEOTIDE SEQUENCE [LARGE SCALE GENOMIC DNA]</scope>
    <source>
        <tissue evidence="3">Muscle</tissue>
    </source>
</reference>
<reference evidence="3 4" key="2">
    <citation type="submission" date="2019-01" db="EMBL/GenBank/DDBJ databases">
        <title>The decoding of complex shrimp genome reveals the adaptation for benthos swimmer, frequently molting mechanism and breeding impact on genome.</title>
        <authorList>
            <person name="Sun Y."/>
            <person name="Gao Y."/>
            <person name="Yu Y."/>
        </authorList>
    </citation>
    <scope>NUCLEOTIDE SEQUENCE [LARGE SCALE GENOMIC DNA]</scope>
    <source>
        <tissue evidence="3">Muscle</tissue>
    </source>
</reference>
<name>A0A423S8S3_PENVA</name>
<feature type="chain" id="PRO_5019164085" evidence="2">
    <location>
        <begin position="20"/>
        <end position="682"/>
    </location>
</feature>
<feature type="region of interest" description="Disordered" evidence="1">
    <location>
        <begin position="126"/>
        <end position="213"/>
    </location>
</feature>
<feature type="compositionally biased region" description="Pro residues" evidence="1">
    <location>
        <begin position="183"/>
        <end position="192"/>
    </location>
</feature>
<organism evidence="3 4">
    <name type="scientific">Penaeus vannamei</name>
    <name type="common">Whiteleg shrimp</name>
    <name type="synonym">Litopenaeus vannamei</name>
    <dbReference type="NCBI Taxonomy" id="6689"/>
    <lineage>
        <taxon>Eukaryota</taxon>
        <taxon>Metazoa</taxon>
        <taxon>Ecdysozoa</taxon>
        <taxon>Arthropoda</taxon>
        <taxon>Crustacea</taxon>
        <taxon>Multicrustacea</taxon>
        <taxon>Malacostraca</taxon>
        <taxon>Eumalacostraca</taxon>
        <taxon>Eucarida</taxon>
        <taxon>Decapoda</taxon>
        <taxon>Dendrobranchiata</taxon>
        <taxon>Penaeoidea</taxon>
        <taxon>Penaeidae</taxon>
        <taxon>Penaeus</taxon>
    </lineage>
</organism>
<keyword evidence="2" id="KW-0732">Signal</keyword>
<accession>A0A423S8S3</accession>
<dbReference type="Proteomes" id="UP000283509">
    <property type="component" value="Unassembled WGS sequence"/>
</dbReference>
<dbReference type="AlphaFoldDB" id="A0A423S8S3"/>
<keyword evidence="4" id="KW-1185">Reference proteome</keyword>
<comment type="caution">
    <text evidence="3">The sequence shown here is derived from an EMBL/GenBank/DDBJ whole genome shotgun (WGS) entry which is preliminary data.</text>
</comment>
<evidence type="ECO:0000313" key="4">
    <source>
        <dbReference type="Proteomes" id="UP000283509"/>
    </source>
</evidence>
<evidence type="ECO:0000256" key="2">
    <source>
        <dbReference type="SAM" id="SignalP"/>
    </source>
</evidence>
<feature type="signal peptide" evidence="2">
    <location>
        <begin position="1"/>
        <end position="19"/>
    </location>
</feature>
<feature type="compositionally biased region" description="Acidic residues" evidence="1">
    <location>
        <begin position="150"/>
        <end position="170"/>
    </location>
</feature>